<dbReference type="InterPro" id="IPR051758">
    <property type="entry name" value="ERF/AP2-like"/>
</dbReference>
<dbReference type="CDD" id="cd00018">
    <property type="entry name" value="AP2"/>
    <property type="match status" value="1"/>
</dbReference>
<dbReference type="SUPFAM" id="SSF54171">
    <property type="entry name" value="DNA-binding domain"/>
    <property type="match status" value="1"/>
</dbReference>
<dbReference type="PRINTS" id="PR00367">
    <property type="entry name" value="ETHRSPELEMNT"/>
</dbReference>
<evidence type="ECO:0000256" key="3">
    <source>
        <dbReference type="ARBA" id="ARBA00023015"/>
    </source>
</evidence>
<feature type="region of interest" description="Disordered" evidence="9">
    <location>
        <begin position="240"/>
        <end position="270"/>
    </location>
</feature>
<gene>
    <name evidence="11" type="ORF">B296_00028152</name>
</gene>
<dbReference type="GO" id="GO:0009873">
    <property type="term" value="P:ethylene-activated signaling pathway"/>
    <property type="evidence" value="ECO:0007669"/>
    <property type="project" value="UniProtKB-KW"/>
</dbReference>
<feature type="region of interest" description="Disordered" evidence="9">
    <location>
        <begin position="352"/>
        <end position="381"/>
    </location>
</feature>
<evidence type="ECO:0000256" key="2">
    <source>
        <dbReference type="ARBA" id="ARBA00022745"/>
    </source>
</evidence>
<evidence type="ECO:0000313" key="11">
    <source>
        <dbReference type="EMBL" id="RRT57016.1"/>
    </source>
</evidence>
<feature type="compositionally biased region" description="Basic and acidic residues" evidence="9">
    <location>
        <begin position="247"/>
        <end position="259"/>
    </location>
</feature>
<accession>A0A426YZ58</accession>
<dbReference type="EMBL" id="AMZH03009364">
    <property type="protein sequence ID" value="RRT57016.1"/>
    <property type="molecule type" value="Genomic_DNA"/>
</dbReference>
<keyword evidence="3" id="KW-0805">Transcription regulation</keyword>
<comment type="similarity">
    <text evidence="8">Belongs to the AP2/ERF transcription factor family. ERF subfamily.</text>
</comment>
<dbReference type="InterPro" id="IPR016177">
    <property type="entry name" value="DNA-bd_dom_sf"/>
</dbReference>
<evidence type="ECO:0000256" key="4">
    <source>
        <dbReference type="ARBA" id="ARBA00023125"/>
    </source>
</evidence>
<evidence type="ECO:0000256" key="5">
    <source>
        <dbReference type="ARBA" id="ARBA00023159"/>
    </source>
</evidence>
<dbReference type="InterPro" id="IPR036955">
    <property type="entry name" value="AP2/ERF_dom_sf"/>
</dbReference>
<dbReference type="SMART" id="SM00380">
    <property type="entry name" value="AP2"/>
    <property type="match status" value="1"/>
</dbReference>
<proteinExistence type="inferred from homology"/>
<evidence type="ECO:0000256" key="9">
    <source>
        <dbReference type="SAM" id="MobiDB-lite"/>
    </source>
</evidence>
<dbReference type="Gene3D" id="3.30.730.10">
    <property type="entry name" value="AP2/ERF domain"/>
    <property type="match status" value="1"/>
</dbReference>
<dbReference type="PROSITE" id="PS51032">
    <property type="entry name" value="AP2_ERF"/>
    <property type="match status" value="1"/>
</dbReference>
<dbReference type="PANTHER" id="PTHR31657">
    <property type="entry name" value="ETHYLENE-RESPONSIVE TRANSCRIPTION FACTOR ERF061"/>
    <property type="match status" value="1"/>
</dbReference>
<evidence type="ECO:0000256" key="8">
    <source>
        <dbReference type="ARBA" id="ARBA00024343"/>
    </source>
</evidence>
<organism evidence="11 12">
    <name type="scientific">Ensete ventricosum</name>
    <name type="common">Abyssinian banana</name>
    <name type="synonym">Musa ensete</name>
    <dbReference type="NCBI Taxonomy" id="4639"/>
    <lineage>
        <taxon>Eukaryota</taxon>
        <taxon>Viridiplantae</taxon>
        <taxon>Streptophyta</taxon>
        <taxon>Embryophyta</taxon>
        <taxon>Tracheophyta</taxon>
        <taxon>Spermatophyta</taxon>
        <taxon>Magnoliopsida</taxon>
        <taxon>Liliopsida</taxon>
        <taxon>Zingiberales</taxon>
        <taxon>Musaceae</taxon>
        <taxon>Ensete</taxon>
    </lineage>
</organism>
<dbReference type="GO" id="GO:0003700">
    <property type="term" value="F:DNA-binding transcription factor activity"/>
    <property type="evidence" value="ECO:0007669"/>
    <property type="project" value="InterPro"/>
</dbReference>
<dbReference type="GO" id="GO:0000976">
    <property type="term" value="F:transcription cis-regulatory region binding"/>
    <property type="evidence" value="ECO:0007669"/>
    <property type="project" value="UniProtKB-ARBA"/>
</dbReference>
<feature type="domain" description="AP2/ERF" evidence="10">
    <location>
        <begin position="149"/>
        <end position="206"/>
    </location>
</feature>
<dbReference type="Proteomes" id="UP000287651">
    <property type="component" value="Unassembled WGS sequence"/>
</dbReference>
<keyword evidence="2" id="KW-0936">Ethylene signaling pathway</keyword>
<keyword evidence="6" id="KW-0804">Transcription</keyword>
<evidence type="ECO:0000256" key="7">
    <source>
        <dbReference type="ARBA" id="ARBA00023242"/>
    </source>
</evidence>
<keyword evidence="4" id="KW-0238">DNA-binding</keyword>
<name>A0A426YZ58_ENSVE</name>
<dbReference type="Pfam" id="PF00847">
    <property type="entry name" value="AP2"/>
    <property type="match status" value="1"/>
</dbReference>
<reference evidence="11 12" key="1">
    <citation type="journal article" date="2014" name="Agronomy (Basel)">
        <title>A Draft Genome Sequence for Ensete ventricosum, the Drought-Tolerant Tree Against Hunger.</title>
        <authorList>
            <person name="Harrison J."/>
            <person name="Moore K.A."/>
            <person name="Paszkiewicz K."/>
            <person name="Jones T."/>
            <person name="Grant M."/>
            <person name="Ambacheew D."/>
            <person name="Muzemil S."/>
            <person name="Studholme D.J."/>
        </authorList>
    </citation>
    <scope>NUCLEOTIDE SEQUENCE [LARGE SCALE GENOMIC DNA]</scope>
</reference>
<dbReference type="AlphaFoldDB" id="A0A426YZ58"/>
<dbReference type="PANTHER" id="PTHR31657:SF20">
    <property type="entry name" value="ETHYLENE-RESPONSIVE TRANSCRIPTION FACTOR ERF061"/>
    <property type="match status" value="1"/>
</dbReference>
<evidence type="ECO:0000256" key="1">
    <source>
        <dbReference type="ARBA" id="ARBA00004123"/>
    </source>
</evidence>
<sequence length="422" mass="47162">MVDRTLETPSPAAFPQEFSSSPLDILLCGTKIKHFPESEDKAFFGGEDKARTWNCRLGDKGMVRIVDRTLETPSPSAFPRGFSSSPLDILRCGTTPLRAARSPAALSIGSSVYHRQAELLRRFSTHFHHYGASKDAVASAAETREKRKLYRGVRQRHWGKWVAEIRLPQNRTRIWLGTYYSPESAAYAYDRAAYKLRGEYARLNFPGLRDAGDCPERLRPLQLAVDSKIQAIYQRLGRPRGAMREAAGGKKEKSAEEKSRRKGKNRVSSRTTSSALISMFESMALADPGTIDALVAMQSSFDVDSTVTTHRLVKVRKNYFIPPEYELHAPLLGERPYDAFSNGFSLSTDALEAETPKHHADASGSTTVVPSGKGKEPVEMEEAPKRGYTLWELCEVEDRVGVERYFATIMTRLKVAEVVGYC</sequence>
<comment type="subcellular location">
    <subcellularLocation>
        <location evidence="1">Nucleus</location>
    </subcellularLocation>
</comment>
<keyword evidence="7" id="KW-0539">Nucleus</keyword>
<dbReference type="InterPro" id="IPR001471">
    <property type="entry name" value="AP2/ERF_dom"/>
</dbReference>
<evidence type="ECO:0000256" key="6">
    <source>
        <dbReference type="ARBA" id="ARBA00023163"/>
    </source>
</evidence>
<evidence type="ECO:0000259" key="10">
    <source>
        <dbReference type="PROSITE" id="PS51032"/>
    </source>
</evidence>
<keyword evidence="5" id="KW-0010">Activator</keyword>
<evidence type="ECO:0000313" key="12">
    <source>
        <dbReference type="Proteomes" id="UP000287651"/>
    </source>
</evidence>
<dbReference type="GO" id="GO:0005634">
    <property type="term" value="C:nucleus"/>
    <property type="evidence" value="ECO:0007669"/>
    <property type="project" value="UniProtKB-SubCell"/>
</dbReference>
<comment type="caution">
    <text evidence="11">The sequence shown here is derived from an EMBL/GenBank/DDBJ whole genome shotgun (WGS) entry which is preliminary data.</text>
</comment>
<protein>
    <recommendedName>
        <fullName evidence="10">AP2/ERF domain-containing protein</fullName>
    </recommendedName>
</protein>
<dbReference type="FunFam" id="3.30.730.10:FF:000001">
    <property type="entry name" value="Ethylene-responsive transcription factor 2"/>
    <property type="match status" value="1"/>
</dbReference>